<dbReference type="PROSITE" id="PS51913">
    <property type="entry name" value="HTH_HARE"/>
    <property type="match status" value="1"/>
</dbReference>
<dbReference type="GO" id="GO:0006357">
    <property type="term" value="P:regulation of transcription by RNA polymerase II"/>
    <property type="evidence" value="ECO:0007669"/>
    <property type="project" value="InterPro"/>
</dbReference>
<dbReference type="InterPro" id="IPR007759">
    <property type="entry name" value="Asxl_HARE-HTH"/>
</dbReference>
<feature type="compositionally biased region" description="Acidic residues" evidence="2">
    <location>
        <begin position="158"/>
        <end position="170"/>
    </location>
</feature>
<feature type="domain" description="HTH HARE-type" evidence="3">
    <location>
        <begin position="58"/>
        <end position="127"/>
    </location>
</feature>
<sequence length="233" mass="25444">MGSKSLVLLPLTSREVGNDGKDIISNLRSGAAVENAVAIMQEKGLSNPRRNRHRLTPGTVKYAAFHVLSLEGSKGLNILEVADKIQKSGLRDLTISKNPEASIASALSRDSELFEKTAPSTYCVRPAYRKDPADSEAIYSAARERIRIFKSGFVGAEEANDGERDEDCESDMAKDPEIDDLGAQPNTKKEVSNYEEFNANTVVRSGKDNGEVLQTPESCHEKVDEGLRSTVDE</sequence>
<comment type="caution">
    <text evidence="4">The sequence shown here is derived from an EMBL/GenBank/DDBJ whole genome shotgun (WGS) entry which is preliminary data.</text>
</comment>
<feature type="region of interest" description="Disordered" evidence="2">
    <location>
        <begin position="158"/>
        <end position="233"/>
    </location>
</feature>
<dbReference type="GO" id="GO:0003677">
    <property type="term" value="F:DNA binding"/>
    <property type="evidence" value="ECO:0007669"/>
    <property type="project" value="UniProtKB-KW"/>
</dbReference>
<organism evidence="4 5">
    <name type="scientific">Trifolium medium</name>
    <dbReference type="NCBI Taxonomy" id="97028"/>
    <lineage>
        <taxon>Eukaryota</taxon>
        <taxon>Viridiplantae</taxon>
        <taxon>Streptophyta</taxon>
        <taxon>Embryophyta</taxon>
        <taxon>Tracheophyta</taxon>
        <taxon>Spermatophyta</taxon>
        <taxon>Magnoliopsida</taxon>
        <taxon>eudicotyledons</taxon>
        <taxon>Gunneridae</taxon>
        <taxon>Pentapetalae</taxon>
        <taxon>rosids</taxon>
        <taxon>fabids</taxon>
        <taxon>Fabales</taxon>
        <taxon>Fabaceae</taxon>
        <taxon>Papilionoideae</taxon>
        <taxon>50 kb inversion clade</taxon>
        <taxon>NPAAA clade</taxon>
        <taxon>Hologalegina</taxon>
        <taxon>IRL clade</taxon>
        <taxon>Trifolieae</taxon>
        <taxon>Trifolium</taxon>
    </lineage>
</organism>
<keyword evidence="1" id="KW-0804">Transcription</keyword>
<keyword evidence="4" id="KW-0371">Homeobox</keyword>
<keyword evidence="4" id="KW-0238">DNA-binding</keyword>
<protein>
    <submittedName>
        <fullName evidence="4">Homeodomain transcriptional regulator</fullName>
    </submittedName>
</protein>
<evidence type="ECO:0000256" key="2">
    <source>
        <dbReference type="SAM" id="MobiDB-lite"/>
    </source>
</evidence>
<feature type="compositionally biased region" description="Basic and acidic residues" evidence="2">
    <location>
        <begin position="218"/>
        <end position="233"/>
    </location>
</feature>
<evidence type="ECO:0000256" key="1">
    <source>
        <dbReference type="ARBA" id="ARBA00023163"/>
    </source>
</evidence>
<dbReference type="InterPro" id="IPR044977">
    <property type="entry name" value="RLT1-3"/>
</dbReference>
<proteinExistence type="predicted"/>
<reference evidence="4 5" key="1">
    <citation type="journal article" date="2018" name="Front. Plant Sci.">
        <title>Red Clover (Trifolium pratense) and Zigzag Clover (T. medium) - A Picture of Genomic Similarities and Differences.</title>
        <authorList>
            <person name="Dluhosova J."/>
            <person name="Istvanek J."/>
            <person name="Nedelnik J."/>
            <person name="Repkova J."/>
        </authorList>
    </citation>
    <scope>NUCLEOTIDE SEQUENCE [LARGE SCALE GENOMIC DNA]</scope>
    <source>
        <strain evidence="5">cv. 10/8</strain>
        <tissue evidence="4">Leaf</tissue>
    </source>
</reference>
<gene>
    <name evidence="4" type="ORF">A2U01_0019345</name>
</gene>
<accession>A0A392NIP2</accession>
<dbReference type="PANTHER" id="PTHR36968">
    <property type="entry name" value="HOMEOBOX-DDT DOMAIN PROTEIN RLT2"/>
    <property type="match status" value="1"/>
</dbReference>
<dbReference type="Proteomes" id="UP000265520">
    <property type="component" value="Unassembled WGS sequence"/>
</dbReference>
<evidence type="ECO:0000313" key="4">
    <source>
        <dbReference type="EMBL" id="MCH98344.1"/>
    </source>
</evidence>
<dbReference type="EMBL" id="LXQA010037347">
    <property type="protein sequence ID" value="MCH98344.1"/>
    <property type="molecule type" value="Genomic_DNA"/>
</dbReference>
<dbReference type="Pfam" id="PF05066">
    <property type="entry name" value="HARE-HTH"/>
    <property type="match status" value="1"/>
</dbReference>
<evidence type="ECO:0000259" key="3">
    <source>
        <dbReference type="PROSITE" id="PS51913"/>
    </source>
</evidence>
<keyword evidence="5" id="KW-1185">Reference proteome</keyword>
<dbReference type="AlphaFoldDB" id="A0A392NIP2"/>
<dbReference type="PANTHER" id="PTHR36968:SF5">
    <property type="entry name" value="HOMEOBOX-DDT DOMAIN PROTEIN RLT2"/>
    <property type="match status" value="1"/>
</dbReference>
<evidence type="ECO:0000313" key="5">
    <source>
        <dbReference type="Proteomes" id="UP000265520"/>
    </source>
</evidence>
<name>A0A392NIP2_9FABA</name>
<feature type="non-terminal residue" evidence="4">
    <location>
        <position position="233"/>
    </location>
</feature>